<evidence type="ECO:0000259" key="2">
    <source>
        <dbReference type="Pfam" id="PF19263"/>
    </source>
</evidence>
<dbReference type="Gene3D" id="3.40.50.300">
    <property type="entry name" value="P-loop containing nucleotide triphosphate hydrolases"/>
    <property type="match status" value="1"/>
</dbReference>
<keyword evidence="3" id="KW-0347">Helicase</keyword>
<keyword evidence="3" id="KW-0378">Hydrolase</keyword>
<keyword evidence="3" id="KW-0547">Nucleotide-binding</keyword>
<dbReference type="OrthoDB" id="2395931at2759"/>
<dbReference type="InterPro" id="IPR045455">
    <property type="entry name" value="NrS-1_pol-like_helicase"/>
</dbReference>
<feature type="region of interest" description="Disordered" evidence="1">
    <location>
        <begin position="830"/>
        <end position="853"/>
    </location>
</feature>
<dbReference type="EMBL" id="BLAL01000049">
    <property type="protein sequence ID" value="GES80345.1"/>
    <property type="molecule type" value="Genomic_DNA"/>
</dbReference>
<dbReference type="Proteomes" id="UP000615446">
    <property type="component" value="Unassembled WGS sequence"/>
</dbReference>
<dbReference type="Pfam" id="PF19263">
    <property type="entry name" value="DUF5906"/>
    <property type="match status" value="1"/>
</dbReference>
<comment type="caution">
    <text evidence="3">The sequence shown here is derived from an EMBL/GenBank/DDBJ whole genome shotgun (WGS) entry which is preliminary data.</text>
</comment>
<feature type="region of interest" description="Disordered" evidence="1">
    <location>
        <begin position="867"/>
        <end position="926"/>
    </location>
</feature>
<feature type="compositionally biased region" description="Polar residues" evidence="1">
    <location>
        <begin position="832"/>
        <end position="841"/>
    </location>
</feature>
<dbReference type="InterPro" id="IPR027417">
    <property type="entry name" value="P-loop_NTPase"/>
</dbReference>
<feature type="domain" description="NrS-1 polymerase-like helicase" evidence="2">
    <location>
        <begin position="527"/>
        <end position="638"/>
    </location>
</feature>
<accession>A0A8H3QGS7</accession>
<dbReference type="GO" id="GO:0004386">
    <property type="term" value="F:helicase activity"/>
    <property type="evidence" value="ECO:0007669"/>
    <property type="project" value="UniProtKB-KW"/>
</dbReference>
<proteinExistence type="predicted"/>
<feature type="compositionally biased region" description="Basic and acidic residues" evidence="1">
    <location>
        <begin position="878"/>
        <end position="891"/>
    </location>
</feature>
<name>A0A8H3QGS7_9GLOM</name>
<protein>
    <submittedName>
        <fullName evidence="3">Highly derived D5-like helicase-primase</fullName>
    </submittedName>
</protein>
<evidence type="ECO:0000256" key="1">
    <source>
        <dbReference type="SAM" id="MobiDB-lite"/>
    </source>
</evidence>
<keyword evidence="3" id="KW-0067">ATP-binding</keyword>
<dbReference type="AlphaFoldDB" id="A0A8H3QGS7"/>
<evidence type="ECO:0000313" key="4">
    <source>
        <dbReference type="Proteomes" id="UP000615446"/>
    </source>
</evidence>
<organism evidence="3 4">
    <name type="scientific">Rhizophagus clarus</name>
    <dbReference type="NCBI Taxonomy" id="94130"/>
    <lineage>
        <taxon>Eukaryota</taxon>
        <taxon>Fungi</taxon>
        <taxon>Fungi incertae sedis</taxon>
        <taxon>Mucoromycota</taxon>
        <taxon>Glomeromycotina</taxon>
        <taxon>Glomeromycetes</taxon>
        <taxon>Glomerales</taxon>
        <taxon>Glomeraceae</taxon>
        <taxon>Rhizophagus</taxon>
    </lineage>
</organism>
<reference evidence="3" key="1">
    <citation type="submission" date="2019-10" db="EMBL/GenBank/DDBJ databases">
        <title>Conservation and host-specific expression of non-tandemly repeated heterogenous ribosome RNA gene in arbuscular mycorrhizal fungi.</title>
        <authorList>
            <person name="Maeda T."/>
            <person name="Kobayashi Y."/>
            <person name="Nakagawa T."/>
            <person name="Ezawa T."/>
            <person name="Yamaguchi K."/>
            <person name="Bino T."/>
            <person name="Nishimoto Y."/>
            <person name="Shigenobu S."/>
            <person name="Kawaguchi M."/>
        </authorList>
    </citation>
    <scope>NUCLEOTIDE SEQUENCE</scope>
    <source>
        <strain evidence="3">HR1</strain>
    </source>
</reference>
<evidence type="ECO:0000313" key="3">
    <source>
        <dbReference type="EMBL" id="GES80345.1"/>
    </source>
</evidence>
<feature type="compositionally biased region" description="Polar residues" evidence="1">
    <location>
        <begin position="899"/>
        <end position="910"/>
    </location>
</feature>
<sequence>MAEQSSLSEFFDASAPYYQGYKASDIDNADEIEAILTEREGHSLHEIIDGDEPLRPVIDFDLPIKALNAITPKLSSGQAKNLLCRAFRDTCLEIFPEWDKETMSIAESSDEKKISLHVLTFGMRLPNIAKVSAFTELVRKKLPAGLQKKGIIDNIANIGSFKSFSLRMLGTPKYDKKTDKHVRIKKAIHPKDGTIFDFMIRPPNDESKVIENSPLLVVPESEVNRCSKENNNTSSETTQTDFDFVESLLGGNGIKGYTLSFPSDNIPDLFPLTRNFPSHCPICDREHESDNGYILRNKKTYRFYCHRANYEREPGTRNPSLKLTINETALDREKKLPSPTKLDQSRISNPNDRFVWWNLICMCTSGKKYSRTEVYEAIQSTVAYIQLDKPVWILKHRDPENGLYFGMGAELKLADFKINITEHGGEAVKLKSLINQAVIKGLIVYADYNFLPYPIGVPQPNTDFFNLFLGFLAKPAPEINKEIMDPILWHVKNVICSGDERLDEYIWNWWAYLVQKPQQKPRSILVLKSTLQQCGKNIITDFIGDKVLGPHLHFATSDLEKILGRFNSAIQARKLIVMNETGMSSGEWHKFNEHLKSLITEGRVAIERKGLETKRLKDFTGYMITSNHDAPLKIDIGDSRVVCFNVSTRCRGNTKYFKRLGNILDHSDVPGVVMRYLLSRDLSDFEPQEIPATKMKEEIMRNHLPNPIRFIIDYISSWPENRISRFSCEKVYQDYLEWCRCNGEKPLTSKVAGKKFSLISIDRARSRDNGVRVYQYILDRSKIVAKLRESGLGDMEEFSDIPQDELPANEATDIPIFNIPETIFQKIILPQTKMSTPSPNTSKDKKASNQDDSTQVLFDYVVEDTRAPVASTSGTSDTSKRPEPVIDKPETIELLESNKPISKNTNTPPKETNVKPDLSKPSSNELSSAILLSRAQREERLRKKAVKLDEDPDVFMTITEKDRLDFIAFWDRMETDSRMCGWAIETEDDPKEYMEMTVRERLIGEEIIRRGLEDDGVTSSWLDTDEKWKKTTRRKPKANDFKSILERFLEKYDLSIESSPEQLSEHNKELGASLPDWMAQVIAGASRQYRFREELAKAGVDPEIINNYARDPALIQQSNKIQKERRQLRELFDENDR</sequence>
<gene>
    <name evidence="3" type="ORF">RCL2_000762700</name>
</gene>